<keyword evidence="2" id="KW-1185">Reference proteome</keyword>
<organism evidence="1 2">
    <name type="scientific">Thamnidium elegans</name>
    <dbReference type="NCBI Taxonomy" id="101142"/>
    <lineage>
        <taxon>Eukaryota</taxon>
        <taxon>Fungi</taxon>
        <taxon>Fungi incertae sedis</taxon>
        <taxon>Mucoromycota</taxon>
        <taxon>Mucoromycotina</taxon>
        <taxon>Mucoromycetes</taxon>
        <taxon>Mucorales</taxon>
        <taxon>Mucorineae</taxon>
        <taxon>Mucoraceae</taxon>
        <taxon>Thamnidium</taxon>
    </lineage>
</organism>
<evidence type="ECO:0000313" key="2">
    <source>
        <dbReference type="Proteomes" id="UP000613177"/>
    </source>
</evidence>
<sequence length="589" mass="68980">MGKVKRQEELQKPKFQQTKLCFSSFSSTNVNKEKKAAEECTKKLEKSIQELNISKSGSSHVDPCKNCSKTIKRIKCTALKPSTKEFCDISYCTKCILEKVNETAEWISKNEQENFVYKNGNSIQHVKTKAKWACLVCRGLCDCKACLGSKYFRQMLSFNTKTTKKILIDINPPELTEINLLYSEEEIWIRLQIREFIFRFGEIYGFENRLLTSLQNVQGDWRIKKFGAYIVWQFLIILNNTTNYELMHEEMEDAIPQLAKNILNGWISDKKLDNLYFDKEGKHLALLQVLNTEGMTGRRWQDIAELLSVAQVKDIPVPTSRDMIDKDIDRMDIDGDEQSHLDATIKRYQKSTNRNLLSLEDELKMINMLLELLLYDTQIRQSLVAAGQKSMTKELRDLELDFKKYQKDWKRENLVNLVSRTNLSNRVHQLQATKGKDKELKEVQIELDALETLIRDQDQDLSKKALELYIHTQKQEKRLKCLGSDMLGNKYWLFNDILDHLNNATDYRNNEPYWAYGIIIIGPGFNKDEKKWWFVKGNKDMKLLKDWITNESKKHKENDDLKRISIGIEERIKYLVSLETVVYGEGFFQ</sequence>
<dbReference type="OrthoDB" id="298344at2759"/>
<accession>A0A8H7STW4</accession>
<comment type="caution">
    <text evidence="1">The sequence shown here is derived from an EMBL/GenBank/DDBJ whole genome shotgun (WGS) entry which is preliminary data.</text>
</comment>
<proteinExistence type="predicted"/>
<dbReference type="Proteomes" id="UP000613177">
    <property type="component" value="Unassembled WGS sequence"/>
</dbReference>
<dbReference type="AlphaFoldDB" id="A0A8H7STW4"/>
<protein>
    <submittedName>
        <fullName evidence="1">Uncharacterized protein</fullName>
    </submittedName>
</protein>
<dbReference type="EMBL" id="JAEPRE010000055">
    <property type="protein sequence ID" value="KAG2234348.1"/>
    <property type="molecule type" value="Genomic_DNA"/>
</dbReference>
<reference evidence="1" key="1">
    <citation type="submission" date="2021-01" db="EMBL/GenBank/DDBJ databases">
        <title>Metabolic potential, ecology and presence of endohyphal bacteria is reflected in genomic diversity of Mucoromycotina.</title>
        <authorList>
            <person name="Muszewska A."/>
            <person name="Okrasinska A."/>
            <person name="Steczkiewicz K."/>
            <person name="Drgas O."/>
            <person name="Orlowska M."/>
            <person name="Perlinska-Lenart U."/>
            <person name="Aleksandrzak-Piekarczyk T."/>
            <person name="Szatraj K."/>
            <person name="Zielenkiewicz U."/>
            <person name="Pilsyk S."/>
            <person name="Malc E."/>
            <person name="Mieczkowski P."/>
            <person name="Kruszewska J.S."/>
            <person name="Biernat P."/>
            <person name="Pawlowska J."/>
        </authorList>
    </citation>
    <scope>NUCLEOTIDE SEQUENCE</scope>
    <source>
        <strain evidence="1">WA0000018081</strain>
    </source>
</reference>
<name>A0A8H7STW4_9FUNG</name>
<gene>
    <name evidence="1" type="ORF">INT48_007215</name>
</gene>
<evidence type="ECO:0000313" key="1">
    <source>
        <dbReference type="EMBL" id="KAG2234348.1"/>
    </source>
</evidence>